<name>A0ABR3FNI7_9AGAR</name>
<feature type="coiled-coil region" evidence="1">
    <location>
        <begin position="41"/>
        <end position="68"/>
    </location>
</feature>
<proteinExistence type="predicted"/>
<gene>
    <name evidence="3" type="ORF">V5O48_004991</name>
</gene>
<dbReference type="Pfam" id="PF12937">
    <property type="entry name" value="F-box-like"/>
    <property type="match status" value="1"/>
</dbReference>
<reference evidence="3 4" key="1">
    <citation type="submission" date="2024-02" db="EMBL/GenBank/DDBJ databases">
        <title>A draft genome for the cacao thread blight pathogen Marasmius crinis-equi.</title>
        <authorList>
            <person name="Cohen S.P."/>
            <person name="Baruah I.K."/>
            <person name="Amoako-Attah I."/>
            <person name="Bukari Y."/>
            <person name="Meinhardt L.W."/>
            <person name="Bailey B.A."/>
        </authorList>
    </citation>
    <scope>NUCLEOTIDE SEQUENCE [LARGE SCALE GENOMIC DNA]</scope>
    <source>
        <strain evidence="3 4">GH-76</strain>
    </source>
</reference>
<feature type="domain" description="F-box" evidence="2">
    <location>
        <begin position="87"/>
        <end position="142"/>
    </location>
</feature>
<sequence>MLSHINIEQPRSNRFLAQLNKLSRNPWPVTFHDGQVIRQYLKDAGKDLESYEIEIQKLKATILTLETLQTGVRKAMERYGTLLAPVHRLPSDVLLEIFGHLCERNQLDRNYRMLPAVSTLASVCSRWREVAISTPVLWSSFTIDFDYWAVYHGSDGTGTLAELTRLFLERSKTTPLDIGLSFPLDWLTELDLAPTLDLLHANSSRWRKLETFYSEWIASPRAGLLHTPNLQHLTLITRVPWENNNTTDVLDRFAGCPVLTSVHLDLEGPELMLSLPWSQLRIMHLDNCESQPAFSAITRCSNLQKLTLEGINDDRRPYVGSAIVSNTITSLSMQGDVAKGREANIALVQHLSLPNLSYFEVVNDSIHTPRQEPSYDAMHLVQFITRSRCSLTSLRLKSVSLTDTEVFSLLCLMPALENLDIGEYPGLETNRIITRTFSDHLFLDQRASDTSHATLLPRLAELKLSIHSNGLDEQALSDALTSRWAAASHSLSVVEIALIAKEKPPAGPLASLQCFSHVGLRFTLSHVPNIA</sequence>
<keyword evidence="4" id="KW-1185">Reference proteome</keyword>
<dbReference type="Gene3D" id="1.20.1280.50">
    <property type="match status" value="1"/>
</dbReference>
<comment type="caution">
    <text evidence="3">The sequence shown here is derived from an EMBL/GenBank/DDBJ whole genome shotgun (WGS) entry which is preliminary data.</text>
</comment>
<dbReference type="InterPro" id="IPR001810">
    <property type="entry name" value="F-box_dom"/>
</dbReference>
<evidence type="ECO:0000313" key="3">
    <source>
        <dbReference type="EMBL" id="KAL0576981.1"/>
    </source>
</evidence>
<dbReference type="PANTHER" id="PTHR38926">
    <property type="entry name" value="F-BOX DOMAIN CONTAINING PROTEIN, EXPRESSED"/>
    <property type="match status" value="1"/>
</dbReference>
<dbReference type="InterPro" id="IPR032675">
    <property type="entry name" value="LRR_dom_sf"/>
</dbReference>
<dbReference type="EMBL" id="JBAHYK010000185">
    <property type="protein sequence ID" value="KAL0576981.1"/>
    <property type="molecule type" value="Genomic_DNA"/>
</dbReference>
<dbReference type="Gene3D" id="3.80.10.10">
    <property type="entry name" value="Ribonuclease Inhibitor"/>
    <property type="match status" value="1"/>
</dbReference>
<dbReference type="SUPFAM" id="SSF81383">
    <property type="entry name" value="F-box domain"/>
    <property type="match status" value="1"/>
</dbReference>
<dbReference type="Proteomes" id="UP001465976">
    <property type="component" value="Unassembled WGS sequence"/>
</dbReference>
<dbReference type="InterPro" id="IPR036047">
    <property type="entry name" value="F-box-like_dom_sf"/>
</dbReference>
<protein>
    <recommendedName>
        <fullName evidence="2">F-box domain-containing protein</fullName>
    </recommendedName>
</protein>
<organism evidence="3 4">
    <name type="scientific">Marasmius crinis-equi</name>
    <dbReference type="NCBI Taxonomy" id="585013"/>
    <lineage>
        <taxon>Eukaryota</taxon>
        <taxon>Fungi</taxon>
        <taxon>Dikarya</taxon>
        <taxon>Basidiomycota</taxon>
        <taxon>Agaricomycotina</taxon>
        <taxon>Agaricomycetes</taxon>
        <taxon>Agaricomycetidae</taxon>
        <taxon>Agaricales</taxon>
        <taxon>Marasmiineae</taxon>
        <taxon>Marasmiaceae</taxon>
        <taxon>Marasmius</taxon>
    </lineage>
</organism>
<evidence type="ECO:0000256" key="1">
    <source>
        <dbReference type="SAM" id="Coils"/>
    </source>
</evidence>
<evidence type="ECO:0000313" key="4">
    <source>
        <dbReference type="Proteomes" id="UP001465976"/>
    </source>
</evidence>
<dbReference type="PANTHER" id="PTHR38926:SF72">
    <property type="entry name" value="IM:7136021-RELATED"/>
    <property type="match status" value="1"/>
</dbReference>
<accession>A0ABR3FNI7</accession>
<evidence type="ECO:0000259" key="2">
    <source>
        <dbReference type="Pfam" id="PF12937"/>
    </source>
</evidence>
<keyword evidence="1" id="KW-0175">Coiled coil</keyword>
<dbReference type="SUPFAM" id="SSF52047">
    <property type="entry name" value="RNI-like"/>
    <property type="match status" value="1"/>
</dbReference>